<dbReference type="GeneID" id="30145185"/>
<feature type="domain" description="K Homology" evidence="3">
    <location>
        <begin position="319"/>
        <end position="405"/>
    </location>
</feature>
<feature type="compositionally biased region" description="Acidic residues" evidence="2">
    <location>
        <begin position="46"/>
        <end position="58"/>
    </location>
</feature>
<keyword evidence="1" id="KW-0694">RNA-binding</keyword>
<gene>
    <name evidence="4" type="ORF">BABINDRAFT_158876</name>
</gene>
<name>A0A1E3QX63_9ASCO</name>
<evidence type="ECO:0000256" key="2">
    <source>
        <dbReference type="SAM" id="MobiDB-lite"/>
    </source>
</evidence>
<evidence type="ECO:0000256" key="1">
    <source>
        <dbReference type="PROSITE-ProRule" id="PRU00117"/>
    </source>
</evidence>
<dbReference type="InterPro" id="IPR036612">
    <property type="entry name" value="KH_dom_type_1_sf"/>
</dbReference>
<evidence type="ECO:0000313" key="4">
    <source>
        <dbReference type="EMBL" id="ODQ82240.1"/>
    </source>
</evidence>
<evidence type="ECO:0000313" key="5">
    <source>
        <dbReference type="Proteomes" id="UP000094336"/>
    </source>
</evidence>
<evidence type="ECO:0000259" key="3">
    <source>
        <dbReference type="SMART" id="SM00322"/>
    </source>
</evidence>
<dbReference type="OrthoDB" id="441329at2759"/>
<dbReference type="GO" id="GO:0003723">
    <property type="term" value="F:RNA binding"/>
    <property type="evidence" value="ECO:0007669"/>
    <property type="project" value="UniProtKB-UniRule"/>
</dbReference>
<feature type="region of interest" description="Disordered" evidence="2">
    <location>
        <begin position="1"/>
        <end position="58"/>
    </location>
</feature>
<dbReference type="InterPro" id="IPR004088">
    <property type="entry name" value="KH_dom_type_1"/>
</dbReference>
<sequence length="408" mass="46232">MPVKRGSRTRGGAVARKRNYDDDYSYGPSSRGKKREISSISLDYGDREEEPEPPIDEEAAEKVAISYLKGLGRTRADGSQYSVTLCLSPAEMRAVDIAQVVAEMEVRWRMMDESLNLLVIDQFAILHSEDAQALAAAAGFVAYKLFRCQKRGYPPDVEKFHGYTLNQMVGTDFLAEQMTSLERAAVKYGVSLNYSRLASGFNFSPFTKVVIQGSLRNTVNFLVVFMELQLKHRTEHGTKSLYKSPMVHAPIIGTYGNPFTYSTQDANTTILQENIREILEYATPREEEDDSTPAEVLARRINHLLSHDLSSNDPDLRQQFMKFNIDIHLDIVGLIIGKNGANINEVRKQSNCQLKVMDSFTNHYANDRVTYEKNQKMANSHRQIQVSGKYDNVRVALYKLLELIHNEL</sequence>
<dbReference type="Pfam" id="PF00013">
    <property type="entry name" value="KH_1"/>
    <property type="match status" value="1"/>
</dbReference>
<dbReference type="RefSeq" id="XP_018987568.1">
    <property type="nucleotide sequence ID" value="XM_019127332.1"/>
</dbReference>
<dbReference type="SUPFAM" id="SSF54791">
    <property type="entry name" value="Eukaryotic type KH-domain (KH-domain type I)"/>
    <property type="match status" value="1"/>
</dbReference>
<dbReference type="SMART" id="SM00322">
    <property type="entry name" value="KH"/>
    <property type="match status" value="1"/>
</dbReference>
<dbReference type="Proteomes" id="UP000094336">
    <property type="component" value="Unassembled WGS sequence"/>
</dbReference>
<protein>
    <recommendedName>
        <fullName evidence="3">K Homology domain-containing protein</fullName>
    </recommendedName>
</protein>
<dbReference type="Gene3D" id="3.30.1370.10">
    <property type="entry name" value="K Homology domain, type 1"/>
    <property type="match status" value="1"/>
</dbReference>
<accession>A0A1E3QX63</accession>
<dbReference type="PROSITE" id="PS50084">
    <property type="entry name" value="KH_TYPE_1"/>
    <property type="match status" value="1"/>
</dbReference>
<dbReference type="AlphaFoldDB" id="A0A1E3QX63"/>
<organism evidence="4 5">
    <name type="scientific">Babjeviella inositovora NRRL Y-12698</name>
    <dbReference type="NCBI Taxonomy" id="984486"/>
    <lineage>
        <taxon>Eukaryota</taxon>
        <taxon>Fungi</taxon>
        <taxon>Dikarya</taxon>
        <taxon>Ascomycota</taxon>
        <taxon>Saccharomycotina</taxon>
        <taxon>Pichiomycetes</taxon>
        <taxon>Serinales incertae sedis</taxon>
        <taxon>Babjeviella</taxon>
    </lineage>
</organism>
<dbReference type="EMBL" id="KV454426">
    <property type="protein sequence ID" value="ODQ82240.1"/>
    <property type="molecule type" value="Genomic_DNA"/>
</dbReference>
<keyword evidence="5" id="KW-1185">Reference proteome</keyword>
<proteinExistence type="predicted"/>
<reference evidence="5" key="1">
    <citation type="submission" date="2016-05" db="EMBL/GenBank/DDBJ databases">
        <title>Comparative genomics of biotechnologically important yeasts.</title>
        <authorList>
            <consortium name="DOE Joint Genome Institute"/>
            <person name="Riley R."/>
            <person name="Haridas S."/>
            <person name="Wolfe K.H."/>
            <person name="Lopes M.R."/>
            <person name="Hittinger C.T."/>
            <person name="Goker M."/>
            <person name="Salamov A."/>
            <person name="Wisecaver J."/>
            <person name="Long T.M."/>
            <person name="Aerts A.L."/>
            <person name="Barry K."/>
            <person name="Choi C."/>
            <person name="Clum A."/>
            <person name="Coughlan A.Y."/>
            <person name="Deshpande S."/>
            <person name="Douglass A.P."/>
            <person name="Hanson S.J."/>
            <person name="Klenk H.-P."/>
            <person name="Labutti K."/>
            <person name="Lapidus A."/>
            <person name="Lindquist E."/>
            <person name="Lipzen A."/>
            <person name="Meier-Kolthoff J.P."/>
            <person name="Ohm R.A."/>
            <person name="Otillar R.P."/>
            <person name="Pangilinan J."/>
            <person name="Peng Y."/>
            <person name="Rokas A."/>
            <person name="Rosa C.A."/>
            <person name="Scheuner C."/>
            <person name="Sibirny A.A."/>
            <person name="Slot J.C."/>
            <person name="Stielow J.B."/>
            <person name="Sun H."/>
            <person name="Kurtzman C.P."/>
            <person name="Blackwell M."/>
            <person name="Grigoriev I.V."/>
            <person name="Jeffries T.W."/>
        </authorList>
    </citation>
    <scope>NUCLEOTIDE SEQUENCE [LARGE SCALE GENOMIC DNA]</scope>
    <source>
        <strain evidence="5">NRRL Y-12698</strain>
    </source>
</reference>
<dbReference type="InterPro" id="IPR004087">
    <property type="entry name" value="KH_dom"/>
</dbReference>